<name>A0A7C3VTS2_9CYAN</name>
<accession>A0A7C3VTS2</accession>
<evidence type="ECO:0000313" key="1">
    <source>
        <dbReference type="EMBL" id="HGG03651.1"/>
    </source>
</evidence>
<reference evidence="1" key="1">
    <citation type="journal article" date="2020" name="mSystems">
        <title>Genome- and Community-Level Interaction Insights into Carbon Utilization and Element Cycling Functions of Hydrothermarchaeota in Hydrothermal Sediment.</title>
        <authorList>
            <person name="Zhou Z."/>
            <person name="Liu Y."/>
            <person name="Xu W."/>
            <person name="Pan J."/>
            <person name="Luo Z.H."/>
            <person name="Li M."/>
        </authorList>
    </citation>
    <scope>NUCLEOTIDE SEQUENCE [LARGE SCALE GENOMIC DNA]</scope>
    <source>
        <strain evidence="1">SpSt-374</strain>
    </source>
</reference>
<protein>
    <submittedName>
        <fullName evidence="1">Uncharacterized protein</fullName>
    </submittedName>
</protein>
<gene>
    <name evidence="1" type="ORF">ENR15_24195</name>
</gene>
<proteinExistence type="predicted"/>
<sequence length="830" mass="93641">MMADSVCIKILTSALAAGVISTEKSKLIEFLASQPEAVAIAPLLGSPKLVRELKLAKNNQNNRTAAVSLKFEGERVVYEGQIIGLVKILYKGTLPGELQARLASESAIDRFLEYLQKRHKITVLDESDRHTRLFIPSHLEKPDFRELWQNFLRDVAFSAYGDTSYQLPGLTQTFIAMLNTITLAGRGFSTLDVPILTDEQAAVLAAWYLAVVRDVGNRQKSRQRQIDELRQDLAATTLSDKECKSKEAELQSKEKMQAKEANNYQDYFTKSFGKILDEQEAIWESLHQCRQELTQPGLTKAQQKKLGNQQDKLGERVVFSPESVRQKRHLFNQANGNPFEFIRLDREQNPEKFREIAAIAEIFTKTATDQINSTRGDIFAKCILEMYRLLETEAREPLPAPLLTEQPAEMGMRSPGDDSKEFCYACGVALNPKTARWQVLRFMFERPSQRRQSSSSEGRPHICASCSALAFASPLKVTNESIILRMAPPPETKKTPDLWEAKRQKLKDYMRMLATKDMHLNAGRYLVLASDKTIGGDVAAKKLGQRQYALAKVASIFPIEVLSDFDFSLIVQGSQAIHLESRHLIFLKGLMEGCGQHIIVSGKSGQEINIHLGDAVRYIEQDLPVMAEYTIAKVASNFHQVKLEPARDAYCQSIQQDVKGLLAMGSENQTSKRATLYKDVAAITGLTYAFALSLEDIAKKAKGPEYAEREVSKLIESVDDAVDFCYYATLGNEEKTKVQARLYQNADNYFVYGQAKELLAKLDISDREKSEGGKTWLQFYADDVIKAYAYFAEKGYTSDKNWKELAYKLKLSLYTRFPEMVRKLKSTSEK</sequence>
<dbReference type="EMBL" id="DSPX01000251">
    <property type="protein sequence ID" value="HGG03651.1"/>
    <property type="molecule type" value="Genomic_DNA"/>
</dbReference>
<organism evidence="1">
    <name type="scientific">Planktothricoides sp. SpSt-374</name>
    <dbReference type="NCBI Taxonomy" id="2282167"/>
    <lineage>
        <taxon>Bacteria</taxon>
        <taxon>Bacillati</taxon>
        <taxon>Cyanobacteriota</taxon>
        <taxon>Cyanophyceae</taxon>
        <taxon>Oscillatoriophycideae</taxon>
        <taxon>Oscillatoriales</taxon>
        <taxon>Oscillatoriaceae</taxon>
        <taxon>Planktothricoides</taxon>
    </lineage>
</organism>
<comment type="caution">
    <text evidence="1">The sequence shown here is derived from an EMBL/GenBank/DDBJ whole genome shotgun (WGS) entry which is preliminary data.</text>
</comment>
<dbReference type="AlphaFoldDB" id="A0A7C3VTS2"/>